<comment type="caution">
    <text evidence="1">The sequence shown here is derived from an EMBL/GenBank/DDBJ whole genome shotgun (WGS) entry which is preliminary data.</text>
</comment>
<organism evidence="1 2">
    <name type="scientific">Dreissena polymorpha</name>
    <name type="common">Zebra mussel</name>
    <name type="synonym">Mytilus polymorpha</name>
    <dbReference type="NCBI Taxonomy" id="45954"/>
    <lineage>
        <taxon>Eukaryota</taxon>
        <taxon>Metazoa</taxon>
        <taxon>Spiralia</taxon>
        <taxon>Lophotrochozoa</taxon>
        <taxon>Mollusca</taxon>
        <taxon>Bivalvia</taxon>
        <taxon>Autobranchia</taxon>
        <taxon>Heteroconchia</taxon>
        <taxon>Euheterodonta</taxon>
        <taxon>Imparidentia</taxon>
        <taxon>Neoheterodontei</taxon>
        <taxon>Myida</taxon>
        <taxon>Dreissenoidea</taxon>
        <taxon>Dreissenidae</taxon>
        <taxon>Dreissena</taxon>
    </lineage>
</organism>
<proteinExistence type="predicted"/>
<protein>
    <submittedName>
        <fullName evidence="1">Uncharacterized protein</fullName>
    </submittedName>
</protein>
<keyword evidence="2" id="KW-1185">Reference proteome</keyword>
<evidence type="ECO:0000313" key="1">
    <source>
        <dbReference type="EMBL" id="KAH3853389.1"/>
    </source>
</evidence>
<sequence length="104" mass="11811">MNSTVKCHNNFFINSDDVDDDDDDDDDGDYGGIAIARTKNATRSYYESLTRVYNAVGSPLSVRWSMDSFSAFSLKLICIVLEITQAILRMLRTSDRYAFHKPTQ</sequence>
<dbReference type="AlphaFoldDB" id="A0A9D4L8T2"/>
<name>A0A9D4L8T2_DREPO</name>
<gene>
    <name evidence="1" type="ORF">DPMN_095912</name>
</gene>
<accession>A0A9D4L8T2</accession>
<reference evidence="1" key="2">
    <citation type="submission" date="2020-11" db="EMBL/GenBank/DDBJ databases">
        <authorList>
            <person name="McCartney M.A."/>
            <person name="Auch B."/>
            <person name="Kono T."/>
            <person name="Mallez S."/>
            <person name="Becker A."/>
            <person name="Gohl D.M."/>
            <person name="Silverstein K.A.T."/>
            <person name="Koren S."/>
            <person name="Bechman K.B."/>
            <person name="Herman A."/>
            <person name="Abrahante J.E."/>
            <person name="Garbe J."/>
        </authorList>
    </citation>
    <scope>NUCLEOTIDE SEQUENCE</scope>
    <source>
        <strain evidence="1">Duluth1</strain>
        <tissue evidence="1">Whole animal</tissue>
    </source>
</reference>
<reference evidence="1" key="1">
    <citation type="journal article" date="2019" name="bioRxiv">
        <title>The Genome of the Zebra Mussel, Dreissena polymorpha: A Resource for Invasive Species Research.</title>
        <authorList>
            <person name="McCartney M.A."/>
            <person name="Auch B."/>
            <person name="Kono T."/>
            <person name="Mallez S."/>
            <person name="Zhang Y."/>
            <person name="Obille A."/>
            <person name="Becker A."/>
            <person name="Abrahante J.E."/>
            <person name="Garbe J."/>
            <person name="Badalamenti J.P."/>
            <person name="Herman A."/>
            <person name="Mangelson H."/>
            <person name="Liachko I."/>
            <person name="Sullivan S."/>
            <person name="Sone E.D."/>
            <person name="Koren S."/>
            <person name="Silverstein K.A.T."/>
            <person name="Beckman K.B."/>
            <person name="Gohl D.M."/>
        </authorList>
    </citation>
    <scope>NUCLEOTIDE SEQUENCE</scope>
    <source>
        <strain evidence="1">Duluth1</strain>
        <tissue evidence="1">Whole animal</tissue>
    </source>
</reference>
<dbReference type="EMBL" id="JAIWYP010000003">
    <property type="protein sequence ID" value="KAH3853389.1"/>
    <property type="molecule type" value="Genomic_DNA"/>
</dbReference>
<dbReference type="Proteomes" id="UP000828390">
    <property type="component" value="Unassembled WGS sequence"/>
</dbReference>
<evidence type="ECO:0000313" key="2">
    <source>
        <dbReference type="Proteomes" id="UP000828390"/>
    </source>
</evidence>